<evidence type="ECO:0000259" key="2">
    <source>
        <dbReference type="Pfam" id="PF00266"/>
    </source>
</evidence>
<comment type="caution">
    <text evidence="3">The sequence shown here is derived from an EMBL/GenBank/DDBJ whole genome shotgun (WGS) entry which is preliminary data.</text>
</comment>
<evidence type="ECO:0000256" key="1">
    <source>
        <dbReference type="SAM" id="Coils"/>
    </source>
</evidence>
<dbReference type="SUPFAM" id="SSF53383">
    <property type="entry name" value="PLP-dependent transferases"/>
    <property type="match status" value="1"/>
</dbReference>
<dbReference type="Gene3D" id="3.90.1150.10">
    <property type="entry name" value="Aspartate Aminotransferase, domain 1"/>
    <property type="match status" value="1"/>
</dbReference>
<evidence type="ECO:0000313" key="4">
    <source>
        <dbReference type="Proteomes" id="UP000275408"/>
    </source>
</evidence>
<accession>A0A3M6U7T6</accession>
<dbReference type="EMBL" id="RCHS01002064">
    <property type="protein sequence ID" value="RMX49723.1"/>
    <property type="molecule type" value="Genomic_DNA"/>
</dbReference>
<dbReference type="Pfam" id="PF00266">
    <property type="entry name" value="Aminotran_5"/>
    <property type="match status" value="1"/>
</dbReference>
<keyword evidence="4" id="KW-1185">Reference proteome</keyword>
<dbReference type="PANTHER" id="PTHR43686:SF1">
    <property type="entry name" value="AMINOTRAN_5 DOMAIN-CONTAINING PROTEIN"/>
    <property type="match status" value="1"/>
</dbReference>
<dbReference type="Gene3D" id="3.40.640.10">
    <property type="entry name" value="Type I PLP-dependent aspartate aminotransferase-like (Major domain)"/>
    <property type="match status" value="1"/>
</dbReference>
<proteinExistence type="predicted"/>
<dbReference type="InterPro" id="IPR015424">
    <property type="entry name" value="PyrdxlP-dep_Trfase"/>
</dbReference>
<protein>
    <recommendedName>
        <fullName evidence="2">Aminotransferase class V domain-containing protein</fullName>
    </recommendedName>
</protein>
<name>A0A3M6U7T6_POCDA</name>
<feature type="coiled-coil region" evidence="1">
    <location>
        <begin position="588"/>
        <end position="615"/>
    </location>
</feature>
<organism evidence="3 4">
    <name type="scientific">Pocillopora damicornis</name>
    <name type="common">Cauliflower coral</name>
    <name type="synonym">Millepora damicornis</name>
    <dbReference type="NCBI Taxonomy" id="46731"/>
    <lineage>
        <taxon>Eukaryota</taxon>
        <taxon>Metazoa</taxon>
        <taxon>Cnidaria</taxon>
        <taxon>Anthozoa</taxon>
        <taxon>Hexacorallia</taxon>
        <taxon>Scleractinia</taxon>
        <taxon>Astrocoeniina</taxon>
        <taxon>Pocilloporidae</taxon>
        <taxon>Pocillopora</taxon>
    </lineage>
</organism>
<dbReference type="OrthoDB" id="420046at2759"/>
<reference evidence="3 4" key="1">
    <citation type="journal article" date="2018" name="Sci. Rep.">
        <title>Comparative analysis of the Pocillopora damicornis genome highlights role of immune system in coral evolution.</title>
        <authorList>
            <person name="Cunning R."/>
            <person name="Bay R.A."/>
            <person name="Gillette P."/>
            <person name="Baker A.C."/>
            <person name="Traylor-Knowles N."/>
        </authorList>
    </citation>
    <scope>NUCLEOTIDE SEQUENCE [LARGE SCALE GENOMIC DNA]</scope>
    <source>
        <strain evidence="3">RSMAS</strain>
        <tissue evidence="3">Whole animal</tissue>
    </source>
</reference>
<feature type="non-terminal residue" evidence="3">
    <location>
        <position position="1"/>
    </location>
</feature>
<gene>
    <name evidence="3" type="ORF">pdam_00008615</name>
</gene>
<dbReference type="InterPro" id="IPR015422">
    <property type="entry name" value="PyrdxlP-dep_Trfase_small"/>
</dbReference>
<dbReference type="Proteomes" id="UP000275408">
    <property type="component" value="Unassembled WGS sequence"/>
</dbReference>
<dbReference type="AlphaFoldDB" id="A0A3M6U7T6"/>
<dbReference type="InterPro" id="IPR000192">
    <property type="entry name" value="Aminotrans_V_dom"/>
</dbReference>
<sequence>SRLYDRDAPTNPRKKMVEKFRNTVDNTPFQRNQLRRDIDKAPCQENADSFQSYEERGTKHVAVEETMLPIFEFIDENVIGGKTSFEGPYGQRRVIYCDYTASGKPLRFIERYIREFVYPFYANTHTTTSVTSRQTTRFRQEAREIIKKCVNAGQDDVVVFTGSGATGAIHKLIHALQLTGKVVDKTVVFVGPFEHHSNILPWKETGAKIIRIHDNDQGTVNMKMLEAQLRKYRLAEYNMYVAFSAASNVTGIQTDTVAVAELCHKYGALSFWDYASAGPYLKIDLNPTLTGYKDAVFLSPHKFVGGPGTPGLLIAKKRLFRNPVPGGCGGGTVLFVTRDTHLYLKDIEEREEGGTPAIVESVRAGMVFQLKESVGTKTIEDREEELCRNAFQVWGKNPKITILGNEKARRLPIFSLLIHHPDSGKILHHNFVSVLLNDLYGIQARGGCACAGPYAQDLLGINETIAKKFTWFLESHENEDVELSCREPLEIMKPGFARVNLPYFMDDETVHFVLEAVDMIATHGWKLLPQYRFDPHTGAWENRYFSADKAKPPFSLHDVTYDEIGVVMKNTGKPLELDVRLEDIAQAASKILKDAVELNKEINTLDDERVEFKDDKNQLIWFLQPQEAQFYLAAETLKHKPNTFVRTRLPFKPRKSSRATRRWPEIKEIQEYLKKLKELEVGEEDIPQLPTVNNNTTAMNKKIDGDHRFIIPREVWKPQGKSEELIAIGKKRSKVCCIQ</sequence>
<evidence type="ECO:0000313" key="3">
    <source>
        <dbReference type="EMBL" id="RMX49723.1"/>
    </source>
</evidence>
<dbReference type="STRING" id="46731.A0A3M6U7T6"/>
<keyword evidence="1" id="KW-0175">Coiled coil</keyword>
<dbReference type="InterPro" id="IPR015421">
    <property type="entry name" value="PyrdxlP-dep_Trfase_major"/>
</dbReference>
<feature type="domain" description="Aminotransferase class V" evidence="2">
    <location>
        <begin position="95"/>
        <end position="456"/>
    </location>
</feature>
<dbReference type="PANTHER" id="PTHR43686">
    <property type="entry name" value="SULFURTRANSFERASE-RELATED"/>
    <property type="match status" value="1"/>
</dbReference>